<evidence type="ECO:0000256" key="2">
    <source>
        <dbReference type="ARBA" id="ARBA00022556"/>
    </source>
</evidence>
<evidence type="ECO:0000313" key="7">
    <source>
        <dbReference type="Proteomes" id="UP001060164"/>
    </source>
</evidence>
<dbReference type="InterPro" id="IPR001451">
    <property type="entry name" value="Hexapep"/>
</dbReference>
<dbReference type="CDD" id="cd03352">
    <property type="entry name" value="LbH_LpxD"/>
    <property type="match status" value="1"/>
</dbReference>
<dbReference type="InterPro" id="IPR011004">
    <property type="entry name" value="Trimer_LpxA-like_sf"/>
</dbReference>
<protein>
    <recommendedName>
        <fullName evidence="8">UDP-3-O-[3-hydroxymyristoyl] glucosamine N-acyltransferase</fullName>
    </recommendedName>
</protein>
<keyword evidence="4" id="KW-0443">Lipid metabolism</keyword>
<keyword evidence="3" id="KW-0808">Transferase</keyword>
<evidence type="ECO:0000256" key="1">
    <source>
        <dbReference type="ARBA" id="ARBA00022516"/>
    </source>
</evidence>
<evidence type="ECO:0000313" key="6">
    <source>
        <dbReference type="EMBL" id="UWP59064.1"/>
    </source>
</evidence>
<evidence type="ECO:0000256" key="5">
    <source>
        <dbReference type="ARBA" id="ARBA00023315"/>
    </source>
</evidence>
<keyword evidence="1" id="KW-0444">Lipid biosynthesis</keyword>
<accession>A0ABY5VEM9</accession>
<keyword evidence="7" id="KW-1185">Reference proteome</keyword>
<dbReference type="RefSeq" id="WP_169579933.1">
    <property type="nucleotide sequence ID" value="NZ_CABLBR010000038.1"/>
</dbReference>
<dbReference type="Pfam" id="PF00132">
    <property type="entry name" value="Hexapep"/>
    <property type="match status" value="1"/>
</dbReference>
<dbReference type="PANTHER" id="PTHR43378">
    <property type="entry name" value="UDP-3-O-ACYLGLUCOSAMINE N-ACYLTRANSFERASE"/>
    <property type="match status" value="1"/>
</dbReference>
<evidence type="ECO:0000256" key="3">
    <source>
        <dbReference type="ARBA" id="ARBA00022679"/>
    </source>
</evidence>
<evidence type="ECO:0008006" key="8">
    <source>
        <dbReference type="Google" id="ProtNLM"/>
    </source>
</evidence>
<reference evidence="6" key="1">
    <citation type="journal article" date="2022" name="Cell">
        <title>Design, construction, and in vivo augmentation of a complex gut microbiome.</title>
        <authorList>
            <person name="Cheng A.G."/>
            <person name="Ho P.Y."/>
            <person name="Aranda-Diaz A."/>
            <person name="Jain S."/>
            <person name="Yu F.B."/>
            <person name="Meng X."/>
            <person name="Wang M."/>
            <person name="Iakiviak M."/>
            <person name="Nagashima K."/>
            <person name="Zhao A."/>
            <person name="Murugkar P."/>
            <person name="Patil A."/>
            <person name="Atabakhsh K."/>
            <person name="Weakley A."/>
            <person name="Yan J."/>
            <person name="Brumbaugh A.R."/>
            <person name="Higginbottom S."/>
            <person name="Dimas A."/>
            <person name="Shiver A.L."/>
            <person name="Deutschbauer A."/>
            <person name="Neff N."/>
            <person name="Sonnenburg J.L."/>
            <person name="Huang K.C."/>
            <person name="Fischbach M.A."/>
        </authorList>
    </citation>
    <scope>NUCLEOTIDE SEQUENCE</scope>
    <source>
        <strain evidence="6">DSM 19829</strain>
    </source>
</reference>
<keyword evidence="5" id="KW-0012">Acyltransferase</keyword>
<dbReference type="InterPro" id="IPR007691">
    <property type="entry name" value="LpxD"/>
</dbReference>
<evidence type="ECO:0000256" key="4">
    <source>
        <dbReference type="ARBA" id="ARBA00023098"/>
    </source>
</evidence>
<dbReference type="EMBL" id="CP102290">
    <property type="protein sequence ID" value="UWP59064.1"/>
    <property type="molecule type" value="Genomic_DNA"/>
</dbReference>
<proteinExistence type="predicted"/>
<dbReference type="PANTHER" id="PTHR43378:SF2">
    <property type="entry name" value="UDP-3-O-ACYLGLUCOSAMINE N-ACYLTRANSFERASE 1, MITOCHONDRIAL-RELATED"/>
    <property type="match status" value="1"/>
</dbReference>
<gene>
    <name evidence="6" type="ORF">NQ502_17110</name>
</gene>
<keyword evidence="2" id="KW-0441">Lipid A biosynthesis</keyword>
<dbReference type="Proteomes" id="UP001060164">
    <property type="component" value="Chromosome"/>
</dbReference>
<dbReference type="SUPFAM" id="SSF51161">
    <property type="entry name" value="Trimeric LpxA-like enzymes"/>
    <property type="match status" value="1"/>
</dbReference>
<sequence>MKYFEINVKKYAPGRSFDVFRPASLYFPKDHAVMFVTREYMGYVNALEVCTNCLVFWPEEAEVPVKISERHAVAACADPRTEYCRFFRDNGITYYPETEEYNLVNGACISPKAVIGSGCRIFPGAYIGGEVQLGNDVYVGSGAKLVGRIKVGNKVVIRENAVIGADGLSTNRDEEGRAVTMPQFGGVVIEDDVQIGALTVVARGAIDDTVIKRGSKIDNSCFISHNVMLGEDTFVVGESIVFGSATTGKQAYISGNCCVRDGVSVGEKALVGMGAVVVKPVPDGAVVKGNPAR</sequence>
<name>A0ABY5VEM9_9FIRM</name>
<organism evidence="6 7">
    <name type="scientific">Ruminococcus gauvreauii</name>
    <dbReference type="NCBI Taxonomy" id="438033"/>
    <lineage>
        <taxon>Bacteria</taxon>
        <taxon>Bacillati</taxon>
        <taxon>Bacillota</taxon>
        <taxon>Clostridia</taxon>
        <taxon>Eubacteriales</taxon>
        <taxon>Oscillospiraceae</taxon>
        <taxon>Ruminococcus</taxon>
    </lineage>
</organism>
<dbReference type="Gene3D" id="2.160.10.10">
    <property type="entry name" value="Hexapeptide repeat proteins"/>
    <property type="match status" value="1"/>
</dbReference>